<dbReference type="PANTHER" id="PTHR47372:SF11">
    <property type="entry name" value="RE19971P"/>
    <property type="match status" value="1"/>
</dbReference>
<name>A0A0M3J1J6_ANISI</name>
<feature type="signal peptide" evidence="2">
    <location>
        <begin position="1"/>
        <end position="23"/>
    </location>
</feature>
<evidence type="ECO:0000313" key="5">
    <source>
        <dbReference type="WBParaSite" id="ASIM_0000139901-mRNA-1"/>
    </source>
</evidence>
<dbReference type="Proteomes" id="UP000267096">
    <property type="component" value="Unassembled WGS sequence"/>
</dbReference>
<reference evidence="5" key="1">
    <citation type="submission" date="2017-02" db="UniProtKB">
        <authorList>
            <consortium name="WormBaseParasite"/>
        </authorList>
    </citation>
    <scope>IDENTIFICATION</scope>
</reference>
<evidence type="ECO:0000313" key="3">
    <source>
        <dbReference type="EMBL" id="VDK18597.1"/>
    </source>
</evidence>
<accession>A0A0M3J1J6</accession>
<dbReference type="PANTHER" id="PTHR47372">
    <property type="entry name" value="DAUER UP-REGULATED-RELATED"/>
    <property type="match status" value="1"/>
</dbReference>
<organism evidence="5">
    <name type="scientific">Anisakis simplex</name>
    <name type="common">Herring worm</name>
    <dbReference type="NCBI Taxonomy" id="6269"/>
    <lineage>
        <taxon>Eukaryota</taxon>
        <taxon>Metazoa</taxon>
        <taxon>Ecdysozoa</taxon>
        <taxon>Nematoda</taxon>
        <taxon>Chromadorea</taxon>
        <taxon>Rhabditida</taxon>
        <taxon>Spirurina</taxon>
        <taxon>Ascaridomorpha</taxon>
        <taxon>Ascaridoidea</taxon>
        <taxon>Anisakidae</taxon>
        <taxon>Anisakis</taxon>
        <taxon>Anisakis simplex complex</taxon>
    </lineage>
</organism>
<keyword evidence="1" id="KW-0472">Membrane</keyword>
<feature type="transmembrane region" description="Helical" evidence="1">
    <location>
        <begin position="159"/>
        <end position="178"/>
    </location>
</feature>
<keyword evidence="2" id="KW-0732">Signal</keyword>
<dbReference type="AlphaFoldDB" id="A0A0M3J1J6"/>
<dbReference type="Gene3D" id="1.20.120.20">
    <property type="entry name" value="Apolipoprotein"/>
    <property type="match status" value="1"/>
</dbReference>
<feature type="chain" id="PRO_5043120723" evidence="2">
    <location>
        <begin position="24"/>
        <end position="212"/>
    </location>
</feature>
<proteinExistence type="predicted"/>
<sequence>MLKRCAIAIVLLASLVYARPAESESDNIFSNAFEATKTFLSDALDTVTGGAKEAGTVIGDAAGAAAGKVGEAAQTVGEGAKDAANTVGEGVKSAAGYVGDKAGEAKDSAGNALNSAKEGLQSAGAAVSDAAGNAASSVKQGASDVAEGAKGAAGMKLNFYSSFFGFLIAVVIHMPPILTKQSVIHCKRIVNAFEMKCNRYKYTEQLNNCCIY</sequence>
<evidence type="ECO:0000313" key="4">
    <source>
        <dbReference type="Proteomes" id="UP000267096"/>
    </source>
</evidence>
<dbReference type="WBParaSite" id="ASIM_0000139901-mRNA-1">
    <property type="protein sequence ID" value="ASIM_0000139901-mRNA-1"/>
    <property type="gene ID" value="ASIM_0000139901"/>
</dbReference>
<protein>
    <submittedName>
        <fullName evidence="5">Variable large protein</fullName>
    </submittedName>
</protein>
<keyword evidence="1" id="KW-1133">Transmembrane helix</keyword>
<keyword evidence="1" id="KW-0812">Transmembrane</keyword>
<evidence type="ECO:0000256" key="1">
    <source>
        <dbReference type="SAM" id="Phobius"/>
    </source>
</evidence>
<evidence type="ECO:0000256" key="2">
    <source>
        <dbReference type="SAM" id="SignalP"/>
    </source>
</evidence>
<gene>
    <name evidence="3" type="ORF">ASIM_LOCUS1281</name>
</gene>
<reference evidence="3 4" key="2">
    <citation type="submission" date="2018-11" db="EMBL/GenBank/DDBJ databases">
        <authorList>
            <consortium name="Pathogen Informatics"/>
        </authorList>
    </citation>
    <scope>NUCLEOTIDE SEQUENCE [LARGE SCALE GENOMIC DNA]</scope>
</reference>
<keyword evidence="4" id="KW-1185">Reference proteome</keyword>
<dbReference type="EMBL" id="UYRR01001272">
    <property type="protein sequence ID" value="VDK18597.1"/>
    <property type="molecule type" value="Genomic_DNA"/>
</dbReference>